<evidence type="ECO:0000256" key="9">
    <source>
        <dbReference type="ARBA" id="ARBA00023237"/>
    </source>
</evidence>
<dbReference type="Gene3D" id="2.170.130.10">
    <property type="entry name" value="TonB-dependent receptor, plug domain"/>
    <property type="match status" value="1"/>
</dbReference>
<dbReference type="PANTHER" id="PTHR30069">
    <property type="entry name" value="TONB-DEPENDENT OUTER MEMBRANE RECEPTOR"/>
    <property type="match status" value="1"/>
</dbReference>
<accession>A0AAU0N1I4</accession>
<dbReference type="InterPro" id="IPR037066">
    <property type="entry name" value="Plug_dom_sf"/>
</dbReference>
<evidence type="ECO:0000256" key="3">
    <source>
        <dbReference type="ARBA" id="ARBA00022452"/>
    </source>
</evidence>
<keyword evidence="9 10" id="KW-0998">Cell outer membrane</keyword>
<dbReference type="Pfam" id="PF07715">
    <property type="entry name" value="Plug"/>
    <property type="match status" value="1"/>
</dbReference>
<evidence type="ECO:0000256" key="7">
    <source>
        <dbReference type="ARBA" id="ARBA00023077"/>
    </source>
</evidence>
<dbReference type="KEGG" id="mpaf:R5R33_07105"/>
<name>A0AAU0N1I4_9GAMM</name>
<keyword evidence="4 10" id="KW-0812">Transmembrane</keyword>
<dbReference type="EMBL" id="CP137555">
    <property type="protein sequence ID" value="WOX06894.1"/>
    <property type="molecule type" value="Genomic_DNA"/>
</dbReference>
<dbReference type="GO" id="GO:0015889">
    <property type="term" value="P:cobalamin transport"/>
    <property type="evidence" value="ECO:0007669"/>
    <property type="project" value="TreeGrafter"/>
</dbReference>
<evidence type="ECO:0000256" key="4">
    <source>
        <dbReference type="ARBA" id="ARBA00022692"/>
    </source>
</evidence>
<comment type="similarity">
    <text evidence="10 11">Belongs to the TonB-dependent receptor family.</text>
</comment>
<comment type="subcellular location">
    <subcellularLocation>
        <location evidence="1 10">Cell outer membrane</location>
        <topology evidence="1 10">Multi-pass membrane protein</topology>
    </subcellularLocation>
</comment>
<dbReference type="PROSITE" id="PS52016">
    <property type="entry name" value="TONB_DEPENDENT_REC_3"/>
    <property type="match status" value="1"/>
</dbReference>
<evidence type="ECO:0000256" key="8">
    <source>
        <dbReference type="ARBA" id="ARBA00023136"/>
    </source>
</evidence>
<dbReference type="GO" id="GO:0009279">
    <property type="term" value="C:cell outer membrane"/>
    <property type="evidence" value="ECO:0007669"/>
    <property type="project" value="UniProtKB-SubCell"/>
</dbReference>
<evidence type="ECO:0000256" key="5">
    <source>
        <dbReference type="ARBA" id="ARBA00022729"/>
    </source>
</evidence>
<keyword evidence="2 10" id="KW-0813">Transport</keyword>
<keyword evidence="7 11" id="KW-0798">TonB box</keyword>
<keyword evidence="16" id="KW-1185">Reference proteome</keyword>
<proteinExistence type="inferred from homology"/>
<evidence type="ECO:0000256" key="1">
    <source>
        <dbReference type="ARBA" id="ARBA00004571"/>
    </source>
</evidence>
<evidence type="ECO:0000256" key="10">
    <source>
        <dbReference type="PROSITE-ProRule" id="PRU01360"/>
    </source>
</evidence>
<dbReference type="InterPro" id="IPR000531">
    <property type="entry name" value="Beta-barrel_TonB"/>
</dbReference>
<feature type="domain" description="TonB-dependent receptor-like beta-barrel" evidence="13">
    <location>
        <begin position="182"/>
        <end position="597"/>
    </location>
</feature>
<dbReference type="RefSeq" id="WP_318955329.1">
    <property type="nucleotide sequence ID" value="NZ_CP137555.1"/>
</dbReference>
<evidence type="ECO:0000259" key="13">
    <source>
        <dbReference type="Pfam" id="PF00593"/>
    </source>
</evidence>
<evidence type="ECO:0000256" key="11">
    <source>
        <dbReference type="RuleBase" id="RU003357"/>
    </source>
</evidence>
<keyword evidence="5 12" id="KW-0732">Signal</keyword>
<dbReference type="Gene3D" id="2.40.170.20">
    <property type="entry name" value="TonB-dependent receptor, beta-barrel domain"/>
    <property type="match status" value="1"/>
</dbReference>
<dbReference type="InterPro" id="IPR012910">
    <property type="entry name" value="Plug_dom"/>
</dbReference>
<sequence length="624" mass="67025">MKKNLLASALLLAAHTATADTTAAGQNLEQITVTASRVEVPKAHTAVSVSVLTAADIEKLGYSTLMDVIKTLPGISAANNGGLGKVSNIYVRGEAGYRTLVLVDGVNVADPTNTQVTSQFQHLLASDVERIEILRGPQGMMYGAGAGGVINIITKRARQPLELQLSGESGRYGTHRAQAAVRGEQGSWNYALNLSQLKSDGFNARQDDTSGERDGYDNQTASAKLGYAFSENFSLEGQVRQVDAETGFDSCYAGWNPSNDCEDQYTQTSYQLAGDVKLGSVANRLAVSTQTLERDSLAEGASSYAVEGSIDELNYFGNLKLAAGAVSWGADLDQQDYTAYGSGQSLELLGVYGEWRGDVAGKVYYNLGFRHDRFDGDDLSGDTHNSWRASAAVPQLIGDNQQIKYRASASTGFRAPSPYEVSTNLVGDVAPVGPETSRGYELGVEYNYADLLQLELVAFRQTVTDAIVYVDGLGSGWGAYAQDDGESDSDGFELSLSGNLGEAGRWYANGTWLDSRDSEGNQRLNVAETVYNLGASYILLGERLILAANLRRADDRLSPNPTWGGLPLAQDAYNRVDLNASYHFSERLALTLRGENLLNEDYREVAGFNTAGAAVYAGVQFSLN</sequence>
<evidence type="ECO:0000256" key="6">
    <source>
        <dbReference type="ARBA" id="ARBA00023065"/>
    </source>
</evidence>
<reference evidence="15 16" key="1">
    <citation type="submission" date="2023-10" db="EMBL/GenBank/DDBJ databases">
        <title>Description of Microbulbifer bruguierae sp. nov., isolated from the sediments of mangrove plant Bruguiera sexangula and comparative genomic analyses of the genus Microbulbifer.</title>
        <authorList>
            <person name="Long M."/>
        </authorList>
    </citation>
    <scope>NUCLEOTIDE SEQUENCE [LARGE SCALE GENOMIC DNA]</scope>
    <source>
        <strain evidence="15 16">SPO729</strain>
    </source>
</reference>
<feature type="domain" description="TonB-dependent receptor plug" evidence="14">
    <location>
        <begin position="42"/>
        <end position="148"/>
    </location>
</feature>
<dbReference type="PANTHER" id="PTHR30069:SF53">
    <property type="entry name" value="COLICIN I RECEPTOR-RELATED"/>
    <property type="match status" value="1"/>
</dbReference>
<keyword evidence="6" id="KW-0406">Ion transport</keyword>
<keyword evidence="8 10" id="KW-0472">Membrane</keyword>
<protein>
    <submittedName>
        <fullName evidence="15">TonB-dependent receptor</fullName>
    </submittedName>
</protein>
<dbReference type="AlphaFoldDB" id="A0AAU0N1I4"/>
<dbReference type="GO" id="GO:0006811">
    <property type="term" value="P:monoatomic ion transport"/>
    <property type="evidence" value="ECO:0007669"/>
    <property type="project" value="UniProtKB-KW"/>
</dbReference>
<dbReference type="Proteomes" id="UP001302477">
    <property type="component" value="Chromosome"/>
</dbReference>
<dbReference type="InterPro" id="IPR039426">
    <property type="entry name" value="TonB-dep_rcpt-like"/>
</dbReference>
<keyword evidence="3 10" id="KW-1134">Transmembrane beta strand</keyword>
<dbReference type="Pfam" id="PF00593">
    <property type="entry name" value="TonB_dep_Rec_b-barrel"/>
    <property type="match status" value="1"/>
</dbReference>
<feature type="chain" id="PRO_5043658786" evidence="12">
    <location>
        <begin position="20"/>
        <end position="624"/>
    </location>
</feature>
<organism evidence="15 16">
    <name type="scientific">Microbulbifer pacificus</name>
    <dbReference type="NCBI Taxonomy" id="407164"/>
    <lineage>
        <taxon>Bacteria</taxon>
        <taxon>Pseudomonadati</taxon>
        <taxon>Pseudomonadota</taxon>
        <taxon>Gammaproteobacteria</taxon>
        <taxon>Cellvibrionales</taxon>
        <taxon>Microbulbiferaceae</taxon>
        <taxon>Microbulbifer</taxon>
    </lineage>
</organism>
<dbReference type="SUPFAM" id="SSF56935">
    <property type="entry name" value="Porins"/>
    <property type="match status" value="1"/>
</dbReference>
<evidence type="ECO:0000313" key="16">
    <source>
        <dbReference type="Proteomes" id="UP001302477"/>
    </source>
</evidence>
<gene>
    <name evidence="15" type="ORF">R5R33_07105</name>
</gene>
<evidence type="ECO:0000313" key="15">
    <source>
        <dbReference type="EMBL" id="WOX06894.1"/>
    </source>
</evidence>
<evidence type="ECO:0000256" key="12">
    <source>
        <dbReference type="SAM" id="SignalP"/>
    </source>
</evidence>
<feature type="signal peptide" evidence="12">
    <location>
        <begin position="1"/>
        <end position="19"/>
    </location>
</feature>
<keyword evidence="15" id="KW-0675">Receptor</keyword>
<dbReference type="InterPro" id="IPR036942">
    <property type="entry name" value="Beta-barrel_TonB_sf"/>
</dbReference>
<evidence type="ECO:0000256" key="2">
    <source>
        <dbReference type="ARBA" id="ARBA00022448"/>
    </source>
</evidence>
<dbReference type="CDD" id="cd01347">
    <property type="entry name" value="ligand_gated_channel"/>
    <property type="match status" value="1"/>
</dbReference>
<evidence type="ECO:0000259" key="14">
    <source>
        <dbReference type="Pfam" id="PF07715"/>
    </source>
</evidence>